<dbReference type="EC" id="5.6.2.3" evidence="13 14"/>
<comment type="function">
    <text evidence="11 14">The main replicative DNA helicase, it participates in initiation and elongation during chromosome replication. Travels ahead of the DNA replisome, separating dsDNA into templates for DNA synthesis. A processive ATP-dependent 5'-3' DNA helicase it has DNA-dependent ATPase activity.</text>
</comment>
<dbReference type="GO" id="GO:0043139">
    <property type="term" value="F:5'-3' DNA helicase activity"/>
    <property type="evidence" value="ECO:0007669"/>
    <property type="project" value="UniProtKB-EC"/>
</dbReference>
<keyword evidence="5 14" id="KW-0547">Nucleotide-binding</keyword>
<dbReference type="GO" id="GO:0005829">
    <property type="term" value="C:cytosol"/>
    <property type="evidence" value="ECO:0007669"/>
    <property type="project" value="TreeGrafter"/>
</dbReference>
<dbReference type="PANTHER" id="PTHR30153">
    <property type="entry name" value="REPLICATIVE DNA HELICASE DNAB"/>
    <property type="match status" value="1"/>
</dbReference>
<dbReference type="STRING" id="1549748.WH95_18490"/>
<name>A0A0M2R602_9PROT</name>
<evidence type="ECO:0000256" key="4">
    <source>
        <dbReference type="ARBA" id="ARBA00022705"/>
    </source>
</evidence>
<protein>
    <recommendedName>
        <fullName evidence="13 14">Replicative DNA helicase</fullName>
        <ecNumber evidence="13 14">5.6.2.3</ecNumber>
    </recommendedName>
</protein>
<reference evidence="16 17" key="1">
    <citation type="submission" date="2015-03" db="EMBL/GenBank/DDBJ databases">
        <title>Genome sequence of Kiloniella sp. P1-1, isolated from the gut microflora of Pacific white shrimp, Penaeus vannamei.</title>
        <authorList>
            <person name="Shao Z."/>
            <person name="Wang L."/>
            <person name="Li X."/>
        </authorList>
    </citation>
    <scope>NUCLEOTIDE SEQUENCE [LARGE SCALE GENOMIC DNA]</scope>
    <source>
        <strain evidence="16 17">P1-1</strain>
    </source>
</reference>
<dbReference type="Pfam" id="PF00772">
    <property type="entry name" value="DnaB"/>
    <property type="match status" value="1"/>
</dbReference>
<dbReference type="GO" id="GO:0006269">
    <property type="term" value="P:DNA replication, synthesis of primer"/>
    <property type="evidence" value="ECO:0007669"/>
    <property type="project" value="UniProtKB-UniRule"/>
</dbReference>
<comment type="subunit">
    <text evidence="2">Homohexamer.</text>
</comment>
<evidence type="ECO:0000256" key="5">
    <source>
        <dbReference type="ARBA" id="ARBA00022741"/>
    </source>
</evidence>
<dbReference type="InterPro" id="IPR016136">
    <property type="entry name" value="DNA_helicase_N/primase_C"/>
</dbReference>
<dbReference type="EMBL" id="LANI01000032">
    <property type="protein sequence ID" value="KKJ75430.1"/>
    <property type="molecule type" value="Genomic_DNA"/>
</dbReference>
<evidence type="ECO:0000256" key="1">
    <source>
        <dbReference type="ARBA" id="ARBA00008428"/>
    </source>
</evidence>
<dbReference type="Gene3D" id="1.10.860.10">
    <property type="entry name" value="DNAb Helicase, Chain A"/>
    <property type="match status" value="1"/>
</dbReference>
<evidence type="ECO:0000313" key="17">
    <source>
        <dbReference type="Proteomes" id="UP000034491"/>
    </source>
</evidence>
<dbReference type="GO" id="GO:0003677">
    <property type="term" value="F:DNA binding"/>
    <property type="evidence" value="ECO:0007669"/>
    <property type="project" value="UniProtKB-UniRule"/>
</dbReference>
<dbReference type="InterPro" id="IPR036185">
    <property type="entry name" value="DNA_heli_DnaB-like_N_sf"/>
</dbReference>
<evidence type="ECO:0000256" key="8">
    <source>
        <dbReference type="ARBA" id="ARBA00022840"/>
    </source>
</evidence>
<proteinExistence type="inferred from homology"/>
<dbReference type="NCBIfam" id="TIGR00665">
    <property type="entry name" value="DnaB"/>
    <property type="match status" value="1"/>
</dbReference>
<feature type="domain" description="SF4 helicase" evidence="15">
    <location>
        <begin position="177"/>
        <end position="459"/>
    </location>
</feature>
<evidence type="ECO:0000256" key="9">
    <source>
        <dbReference type="ARBA" id="ARBA00023125"/>
    </source>
</evidence>
<evidence type="ECO:0000256" key="6">
    <source>
        <dbReference type="ARBA" id="ARBA00022801"/>
    </source>
</evidence>
<gene>
    <name evidence="16" type="ORF">WH95_18490</name>
</gene>
<comment type="catalytic activity">
    <reaction evidence="12 14">
        <text>ATP + H2O = ADP + phosphate + H(+)</text>
        <dbReference type="Rhea" id="RHEA:13065"/>
        <dbReference type="ChEBI" id="CHEBI:15377"/>
        <dbReference type="ChEBI" id="CHEBI:15378"/>
        <dbReference type="ChEBI" id="CHEBI:30616"/>
        <dbReference type="ChEBI" id="CHEBI:43474"/>
        <dbReference type="ChEBI" id="CHEBI:456216"/>
        <dbReference type="EC" id="5.6.2.3"/>
    </reaction>
</comment>
<dbReference type="AlphaFoldDB" id="A0A0M2R602"/>
<dbReference type="SUPFAM" id="SSF48024">
    <property type="entry name" value="N-terminal domain of DnaB helicase"/>
    <property type="match status" value="1"/>
</dbReference>
<keyword evidence="9 14" id="KW-0238">DNA-binding</keyword>
<dbReference type="InterPro" id="IPR007693">
    <property type="entry name" value="DNA_helicase_DnaB-like_N"/>
</dbReference>
<dbReference type="GO" id="GO:0005524">
    <property type="term" value="F:ATP binding"/>
    <property type="evidence" value="ECO:0007669"/>
    <property type="project" value="UniProtKB-UniRule"/>
</dbReference>
<evidence type="ECO:0000256" key="7">
    <source>
        <dbReference type="ARBA" id="ARBA00022806"/>
    </source>
</evidence>
<evidence type="ECO:0000256" key="14">
    <source>
        <dbReference type="RuleBase" id="RU362085"/>
    </source>
</evidence>
<evidence type="ECO:0000256" key="10">
    <source>
        <dbReference type="ARBA" id="ARBA00023235"/>
    </source>
</evidence>
<evidence type="ECO:0000259" key="15">
    <source>
        <dbReference type="PROSITE" id="PS51199"/>
    </source>
</evidence>
<dbReference type="SUPFAM" id="SSF52540">
    <property type="entry name" value="P-loop containing nucleoside triphosphate hydrolases"/>
    <property type="match status" value="1"/>
</dbReference>
<dbReference type="InterPro" id="IPR007692">
    <property type="entry name" value="DNA_helicase_DnaB"/>
</dbReference>
<dbReference type="InterPro" id="IPR027417">
    <property type="entry name" value="P-loop_NTPase"/>
</dbReference>
<dbReference type="Gene3D" id="3.40.50.300">
    <property type="entry name" value="P-loop containing nucleotide triphosphate hydrolases"/>
    <property type="match status" value="1"/>
</dbReference>
<evidence type="ECO:0000256" key="12">
    <source>
        <dbReference type="ARBA" id="ARBA00048954"/>
    </source>
</evidence>
<keyword evidence="8 14" id="KW-0067">ATP-binding</keyword>
<keyword evidence="4 14" id="KW-0235">DNA replication</keyword>
<keyword evidence="6 14" id="KW-0378">Hydrolase</keyword>
<dbReference type="InterPro" id="IPR007694">
    <property type="entry name" value="DNA_helicase_DnaB-like_C"/>
</dbReference>
<sequence length="462" mass="52076">MHPNELPHNEEIEMAFIAALMASNKAYYYVSDTVRVEHFHFQIHADIYQVITDLINAGKQANAVTLTNYFNQHPLLTDIDVRAYLGELQSFLVTVINIKDYAEQLEDLHLRREAIRAAQEATERALSIDLEETGRDVIEGLEGRLYSIIEKGTEKKQRSTKEVAQSAFKSLEEAYKRGGEIRGLSTGFIDVDRRMGGLCQTHLIILAARPSMGKTALAINMARKIASDGIPVGVFSLEMSPEMLHDRMAADLATVDSECINQGRLNEDEFIRCRNAYRQIENLPIIIDENSAGFPVEKLAAKARWMKRKHNIKLIIVDYLQLLSARAESKVQEVTKISNTLKAIARDLDIPVLALSQLSRAVEQREDKRPQLSDLRESGSIEQDADIVAFLYRDEYYAEREKPQNNSDLKAIEAWEARKEASYGKADLIISKNRAGRVGTVGLSAQLQYMRFGNLAKEGYAA</sequence>
<keyword evidence="10" id="KW-0413">Isomerase</keyword>
<keyword evidence="3 14" id="KW-0639">Primosome</keyword>
<dbReference type="RefSeq" id="WP_046509858.1">
    <property type="nucleotide sequence ID" value="NZ_LANI01000032.1"/>
</dbReference>
<evidence type="ECO:0000256" key="2">
    <source>
        <dbReference type="ARBA" id="ARBA00011643"/>
    </source>
</evidence>
<comment type="similarity">
    <text evidence="1 14">Belongs to the helicase family. DnaB subfamily.</text>
</comment>
<organism evidence="16 17">
    <name type="scientific">Kiloniella litopenaei</name>
    <dbReference type="NCBI Taxonomy" id="1549748"/>
    <lineage>
        <taxon>Bacteria</taxon>
        <taxon>Pseudomonadati</taxon>
        <taxon>Pseudomonadota</taxon>
        <taxon>Alphaproteobacteria</taxon>
        <taxon>Rhodospirillales</taxon>
        <taxon>Kiloniellaceae</taxon>
        <taxon>Kiloniella</taxon>
    </lineage>
</organism>
<dbReference type="Pfam" id="PF03796">
    <property type="entry name" value="DnaB_C"/>
    <property type="match status" value="1"/>
</dbReference>
<dbReference type="PROSITE" id="PS51199">
    <property type="entry name" value="SF4_HELICASE"/>
    <property type="match status" value="1"/>
</dbReference>
<dbReference type="GO" id="GO:1990077">
    <property type="term" value="C:primosome complex"/>
    <property type="evidence" value="ECO:0007669"/>
    <property type="project" value="UniProtKB-UniRule"/>
</dbReference>
<keyword evidence="7 14" id="KW-0347">Helicase</keyword>
<dbReference type="PATRIC" id="fig|1549748.8.peg.2975"/>
<evidence type="ECO:0000256" key="11">
    <source>
        <dbReference type="ARBA" id="ARBA00044932"/>
    </source>
</evidence>
<accession>A0A0M2R602</accession>
<evidence type="ECO:0000256" key="13">
    <source>
        <dbReference type="NCBIfam" id="TIGR00665"/>
    </source>
</evidence>
<dbReference type="GO" id="GO:0016887">
    <property type="term" value="F:ATP hydrolysis activity"/>
    <property type="evidence" value="ECO:0007669"/>
    <property type="project" value="RHEA"/>
</dbReference>
<evidence type="ECO:0000313" key="16">
    <source>
        <dbReference type="EMBL" id="KKJ75430.1"/>
    </source>
</evidence>
<dbReference type="CDD" id="cd00984">
    <property type="entry name" value="DnaB_C"/>
    <property type="match status" value="1"/>
</dbReference>
<keyword evidence="17" id="KW-1185">Reference proteome</keyword>
<evidence type="ECO:0000256" key="3">
    <source>
        <dbReference type="ARBA" id="ARBA00022515"/>
    </source>
</evidence>
<comment type="caution">
    <text evidence="16">The sequence shown here is derived from an EMBL/GenBank/DDBJ whole genome shotgun (WGS) entry which is preliminary data.</text>
</comment>
<dbReference type="PANTHER" id="PTHR30153:SF2">
    <property type="entry name" value="REPLICATIVE DNA HELICASE"/>
    <property type="match status" value="1"/>
</dbReference>
<dbReference type="Proteomes" id="UP000034491">
    <property type="component" value="Unassembled WGS sequence"/>
</dbReference>
<dbReference type="OrthoDB" id="9773982at2"/>